<reference evidence="3" key="1">
    <citation type="submission" date="2016-05" db="EMBL/GenBank/DDBJ databases">
        <authorList>
            <person name="Naeem Raeece"/>
        </authorList>
    </citation>
    <scope>NUCLEOTIDE SEQUENCE [LARGE SCALE GENOMIC DNA]</scope>
</reference>
<dbReference type="EMBL" id="FLQU01000318">
    <property type="protein sequence ID" value="SBS83890.1"/>
    <property type="molecule type" value="Genomic_DNA"/>
</dbReference>
<organism evidence="2 3">
    <name type="scientific">Plasmodium ovale curtisi</name>
    <dbReference type="NCBI Taxonomy" id="864141"/>
    <lineage>
        <taxon>Eukaryota</taxon>
        <taxon>Sar</taxon>
        <taxon>Alveolata</taxon>
        <taxon>Apicomplexa</taxon>
        <taxon>Aconoidasida</taxon>
        <taxon>Haemosporida</taxon>
        <taxon>Plasmodiidae</taxon>
        <taxon>Plasmodium</taxon>
        <taxon>Plasmodium (Plasmodium)</taxon>
    </lineage>
</organism>
<dbReference type="AlphaFoldDB" id="A0A1A8VTM8"/>
<dbReference type="Proteomes" id="UP000078560">
    <property type="component" value="Unassembled WGS sequence"/>
</dbReference>
<feature type="region of interest" description="Disordered" evidence="1">
    <location>
        <begin position="1"/>
        <end position="34"/>
    </location>
</feature>
<protein>
    <submittedName>
        <fullName evidence="2">Uncharacterized protein</fullName>
    </submittedName>
</protein>
<feature type="compositionally biased region" description="Basic residues" evidence="1">
    <location>
        <begin position="22"/>
        <end position="33"/>
    </location>
</feature>
<gene>
    <name evidence="2" type="ORF">POVCU2_0023360</name>
</gene>
<sequence>MGIDISQLSKNRMRSKQTTSDKKKKKKKEHRTHAVNPSLYFVLGSPDCSNTHIGVSRNDLFYNT</sequence>
<accession>A0A1A8VTM8</accession>
<evidence type="ECO:0000313" key="3">
    <source>
        <dbReference type="Proteomes" id="UP000078560"/>
    </source>
</evidence>
<feature type="non-terminal residue" evidence="2">
    <location>
        <position position="64"/>
    </location>
</feature>
<proteinExistence type="predicted"/>
<evidence type="ECO:0000256" key="1">
    <source>
        <dbReference type="SAM" id="MobiDB-lite"/>
    </source>
</evidence>
<evidence type="ECO:0000313" key="2">
    <source>
        <dbReference type="EMBL" id="SBS83890.1"/>
    </source>
</evidence>
<feature type="compositionally biased region" description="Polar residues" evidence="1">
    <location>
        <begin position="1"/>
        <end position="10"/>
    </location>
</feature>
<name>A0A1A8VTM8_PLAOA</name>